<name>X1HZ62_9ZZZZ</name>
<comment type="caution">
    <text evidence="2">The sequence shown here is derived from an EMBL/GenBank/DDBJ whole genome shotgun (WGS) entry which is preliminary data.</text>
</comment>
<dbReference type="InterPro" id="IPR016102">
    <property type="entry name" value="Succinyl-CoA_synth-like"/>
</dbReference>
<dbReference type="Gene3D" id="3.40.50.720">
    <property type="entry name" value="NAD(P)-binding Rossmann-like Domain"/>
    <property type="match status" value="1"/>
</dbReference>
<dbReference type="GO" id="GO:0006099">
    <property type="term" value="P:tricarboxylic acid cycle"/>
    <property type="evidence" value="ECO:0007669"/>
    <property type="project" value="TreeGrafter"/>
</dbReference>
<dbReference type="PANTHER" id="PTHR11117">
    <property type="entry name" value="SUCCINYL-COA LIGASE SUBUNIT ALPHA"/>
    <property type="match status" value="1"/>
</dbReference>
<organism evidence="2">
    <name type="scientific">marine sediment metagenome</name>
    <dbReference type="NCBI Taxonomy" id="412755"/>
    <lineage>
        <taxon>unclassified sequences</taxon>
        <taxon>metagenomes</taxon>
        <taxon>ecological metagenomes</taxon>
    </lineage>
</organism>
<dbReference type="EMBL" id="BARU01031585">
    <property type="protein sequence ID" value="GAH62360.1"/>
    <property type="molecule type" value="Genomic_DNA"/>
</dbReference>
<dbReference type="GO" id="GO:0005829">
    <property type="term" value="C:cytosol"/>
    <property type="evidence" value="ECO:0007669"/>
    <property type="project" value="TreeGrafter"/>
</dbReference>
<sequence>MKEFITAAVQIAVKPNDINYNLDSVDDNITKKAFAFVDELLSRKKAESEDYQPSTFESALKYMSDANLVLISLPGKYAAREAKNALLHDKHVMLFSDNVSLEEEIDLKNLAKQSRLLMMGPDCGTAIINHVALAFANVIKKGPIGIVGASGTGIQEVTVMIDKSGSGISQAIGTGGRDLKAEVGGIMMIEGLKALQDDPLTEVIVLISKPPDKEVARKVKG</sequence>
<feature type="non-terminal residue" evidence="2">
    <location>
        <position position="221"/>
    </location>
</feature>
<dbReference type="Pfam" id="PF02629">
    <property type="entry name" value="CoA_binding"/>
    <property type="match status" value="1"/>
</dbReference>
<dbReference type="GO" id="GO:0004776">
    <property type="term" value="F:succinate-CoA ligase (GDP-forming) activity"/>
    <property type="evidence" value="ECO:0007669"/>
    <property type="project" value="TreeGrafter"/>
</dbReference>
<dbReference type="InterPro" id="IPR003781">
    <property type="entry name" value="CoA-bd"/>
</dbReference>
<dbReference type="GO" id="GO:0004775">
    <property type="term" value="F:succinate-CoA ligase (ADP-forming) activity"/>
    <property type="evidence" value="ECO:0007669"/>
    <property type="project" value="TreeGrafter"/>
</dbReference>
<gene>
    <name evidence="2" type="ORF">S03H2_49938</name>
</gene>
<evidence type="ECO:0000259" key="1">
    <source>
        <dbReference type="Pfam" id="PF02629"/>
    </source>
</evidence>
<dbReference type="AlphaFoldDB" id="X1HZ62"/>
<dbReference type="GO" id="GO:0009361">
    <property type="term" value="C:succinate-CoA ligase complex (ADP-forming)"/>
    <property type="evidence" value="ECO:0007669"/>
    <property type="project" value="TreeGrafter"/>
</dbReference>
<protein>
    <recommendedName>
        <fullName evidence="1">CoA-binding domain-containing protein</fullName>
    </recommendedName>
</protein>
<dbReference type="SUPFAM" id="SSF52210">
    <property type="entry name" value="Succinyl-CoA synthetase domains"/>
    <property type="match status" value="1"/>
</dbReference>
<evidence type="ECO:0000313" key="2">
    <source>
        <dbReference type="EMBL" id="GAH62360.1"/>
    </source>
</evidence>
<accession>X1HZ62</accession>
<feature type="domain" description="CoA-binding" evidence="1">
    <location>
        <begin position="140"/>
        <end position="219"/>
    </location>
</feature>
<dbReference type="PANTHER" id="PTHR11117:SF24">
    <property type="entry name" value="PROTEIN FDRA"/>
    <property type="match status" value="1"/>
</dbReference>
<reference evidence="2" key="1">
    <citation type="journal article" date="2014" name="Front. Microbiol.">
        <title>High frequency of phylogenetically diverse reductive dehalogenase-homologous genes in deep subseafloor sedimentary metagenomes.</title>
        <authorList>
            <person name="Kawai M."/>
            <person name="Futagami T."/>
            <person name="Toyoda A."/>
            <person name="Takaki Y."/>
            <person name="Nishi S."/>
            <person name="Hori S."/>
            <person name="Arai W."/>
            <person name="Tsubouchi T."/>
            <person name="Morono Y."/>
            <person name="Uchiyama I."/>
            <person name="Ito T."/>
            <person name="Fujiyama A."/>
            <person name="Inagaki F."/>
            <person name="Takami H."/>
        </authorList>
    </citation>
    <scope>NUCLEOTIDE SEQUENCE</scope>
    <source>
        <strain evidence="2">Expedition CK06-06</strain>
    </source>
</reference>
<proteinExistence type="predicted"/>